<feature type="region of interest" description="Disordered" evidence="5">
    <location>
        <begin position="213"/>
        <end position="250"/>
    </location>
</feature>
<evidence type="ECO:0000313" key="7">
    <source>
        <dbReference type="Proteomes" id="UP001595807"/>
    </source>
</evidence>
<evidence type="ECO:0000256" key="3">
    <source>
        <dbReference type="ARBA" id="ARBA00022729"/>
    </source>
</evidence>
<name>A0ABV8CWW8_9STRE</name>
<keyword evidence="2" id="KW-0964">Secreted</keyword>
<dbReference type="Gene3D" id="1.10.10.1270">
    <property type="entry name" value="Sbi, C3 binding domain IV"/>
    <property type="match status" value="2"/>
</dbReference>
<evidence type="ECO:0000256" key="4">
    <source>
        <dbReference type="SAM" id="Coils"/>
    </source>
</evidence>
<protein>
    <submittedName>
        <fullName evidence="6">Uncharacterized protein</fullName>
    </submittedName>
</protein>
<accession>A0ABV8CWW8</accession>
<dbReference type="InterPro" id="IPR041909">
    <property type="entry name" value="Sbi_C3_db_domIV"/>
</dbReference>
<proteinExistence type="predicted"/>
<keyword evidence="3" id="KW-0732">Signal</keyword>
<feature type="compositionally biased region" description="Polar residues" evidence="5">
    <location>
        <begin position="220"/>
        <end position="231"/>
    </location>
</feature>
<feature type="compositionally biased region" description="Polar residues" evidence="5">
    <location>
        <begin position="238"/>
        <end position="250"/>
    </location>
</feature>
<keyword evidence="7" id="KW-1185">Reference proteome</keyword>
<comment type="subcellular location">
    <subcellularLocation>
        <location evidence="1">Secreted</location>
    </subcellularLocation>
</comment>
<sequence>MKKKVTQTQMGILSLLVLVLLGGLFILKDQFITHGESQIKTSLDRIEIKAERARLKAAEEAIETLEKKQTQENLDKAQKALDALTITTESTKSNLQARIDKISKIITANQALAMAEKMVSELETNPTLDNLVAAQEAIDKVTNDSSKGRLQSRLDAVRVKIEEAEASQVSEVVTRSSEAGVTQATVTEVVEEDEEEEYIYVPTPPVHSESVVTEAVTSVQNQEVTSASSNDRVVVPNTEPSVSEASNSNQ</sequence>
<organism evidence="6 7">
    <name type="scientific">Streptococcus caprae</name>
    <dbReference type="NCBI Taxonomy" id="1640501"/>
    <lineage>
        <taxon>Bacteria</taxon>
        <taxon>Bacillati</taxon>
        <taxon>Bacillota</taxon>
        <taxon>Bacilli</taxon>
        <taxon>Lactobacillales</taxon>
        <taxon>Streptococcaceae</taxon>
        <taxon>Streptococcus</taxon>
    </lineage>
</organism>
<evidence type="ECO:0000256" key="1">
    <source>
        <dbReference type="ARBA" id="ARBA00004613"/>
    </source>
</evidence>
<comment type="caution">
    <text evidence="6">The sequence shown here is derived from an EMBL/GenBank/DDBJ whole genome shotgun (WGS) entry which is preliminary data.</text>
</comment>
<feature type="coiled-coil region" evidence="4">
    <location>
        <begin position="43"/>
        <end position="167"/>
    </location>
</feature>
<dbReference type="Proteomes" id="UP001595807">
    <property type="component" value="Unassembled WGS sequence"/>
</dbReference>
<keyword evidence="4" id="KW-0175">Coiled coil</keyword>
<gene>
    <name evidence="6" type="ORF">ACFORF_06940</name>
</gene>
<dbReference type="RefSeq" id="WP_380426716.1">
    <property type="nucleotide sequence ID" value="NZ_JBHRZV010000049.1"/>
</dbReference>
<dbReference type="EMBL" id="JBHRZV010000049">
    <property type="protein sequence ID" value="MFC3928298.1"/>
    <property type="molecule type" value="Genomic_DNA"/>
</dbReference>
<evidence type="ECO:0000313" key="6">
    <source>
        <dbReference type="EMBL" id="MFC3928298.1"/>
    </source>
</evidence>
<evidence type="ECO:0000256" key="2">
    <source>
        <dbReference type="ARBA" id="ARBA00022525"/>
    </source>
</evidence>
<evidence type="ECO:0000256" key="5">
    <source>
        <dbReference type="SAM" id="MobiDB-lite"/>
    </source>
</evidence>
<reference evidence="7" key="1">
    <citation type="journal article" date="2019" name="Int. J. Syst. Evol. Microbiol.">
        <title>The Global Catalogue of Microorganisms (GCM) 10K type strain sequencing project: providing services to taxonomists for standard genome sequencing and annotation.</title>
        <authorList>
            <consortium name="The Broad Institute Genomics Platform"/>
            <consortium name="The Broad Institute Genome Sequencing Center for Infectious Disease"/>
            <person name="Wu L."/>
            <person name="Ma J."/>
        </authorList>
    </citation>
    <scope>NUCLEOTIDE SEQUENCE [LARGE SCALE GENOMIC DNA]</scope>
    <source>
        <strain evidence="7">CCUG 67170</strain>
    </source>
</reference>